<sequence length="106" mass="12799">SDGEESNYWSHWNYNNEIVSRTNKMTIQFQFYFGCNKRRLRFVWRKTSECAFHYQQNGGLIQYPVEDFYFSKSKTCIWTISLPIGNFIELDFWNFDVGPTDQILIK</sequence>
<name>A0AAV2RV07_MEGNR</name>
<dbReference type="SUPFAM" id="SSF49854">
    <property type="entry name" value="Spermadhesin, CUB domain"/>
    <property type="match status" value="1"/>
</dbReference>
<dbReference type="InterPro" id="IPR035914">
    <property type="entry name" value="Sperma_CUB_dom_sf"/>
</dbReference>
<feature type="non-terminal residue" evidence="1">
    <location>
        <position position="106"/>
    </location>
</feature>
<comment type="caution">
    <text evidence="1">The sequence shown here is derived from an EMBL/GenBank/DDBJ whole genome shotgun (WGS) entry which is preliminary data.</text>
</comment>
<proteinExistence type="predicted"/>
<feature type="non-terminal residue" evidence="1">
    <location>
        <position position="1"/>
    </location>
</feature>
<dbReference type="Proteomes" id="UP001497623">
    <property type="component" value="Unassembled WGS sequence"/>
</dbReference>
<evidence type="ECO:0000313" key="1">
    <source>
        <dbReference type="EMBL" id="CAL4145211.1"/>
    </source>
</evidence>
<dbReference type="AlphaFoldDB" id="A0AAV2RV07"/>
<evidence type="ECO:0000313" key="2">
    <source>
        <dbReference type="Proteomes" id="UP001497623"/>
    </source>
</evidence>
<reference evidence="1 2" key="1">
    <citation type="submission" date="2024-05" db="EMBL/GenBank/DDBJ databases">
        <authorList>
            <person name="Wallberg A."/>
        </authorList>
    </citation>
    <scope>NUCLEOTIDE SEQUENCE [LARGE SCALE GENOMIC DNA]</scope>
</reference>
<evidence type="ECO:0008006" key="3">
    <source>
        <dbReference type="Google" id="ProtNLM"/>
    </source>
</evidence>
<protein>
    <recommendedName>
        <fullName evidence="3">CUB domain-containing protein</fullName>
    </recommendedName>
</protein>
<keyword evidence="2" id="KW-1185">Reference proteome</keyword>
<gene>
    <name evidence="1" type="ORF">MNOR_LOCUS29627</name>
</gene>
<accession>A0AAV2RV07</accession>
<organism evidence="1 2">
    <name type="scientific">Meganyctiphanes norvegica</name>
    <name type="common">Northern krill</name>
    <name type="synonym">Thysanopoda norvegica</name>
    <dbReference type="NCBI Taxonomy" id="48144"/>
    <lineage>
        <taxon>Eukaryota</taxon>
        <taxon>Metazoa</taxon>
        <taxon>Ecdysozoa</taxon>
        <taxon>Arthropoda</taxon>
        <taxon>Crustacea</taxon>
        <taxon>Multicrustacea</taxon>
        <taxon>Malacostraca</taxon>
        <taxon>Eumalacostraca</taxon>
        <taxon>Eucarida</taxon>
        <taxon>Euphausiacea</taxon>
        <taxon>Euphausiidae</taxon>
        <taxon>Meganyctiphanes</taxon>
    </lineage>
</organism>
<dbReference type="Gene3D" id="2.60.120.290">
    <property type="entry name" value="Spermadhesin, CUB domain"/>
    <property type="match status" value="1"/>
</dbReference>
<dbReference type="EMBL" id="CAXKWB010034687">
    <property type="protein sequence ID" value="CAL4145211.1"/>
    <property type="molecule type" value="Genomic_DNA"/>
</dbReference>